<organism evidence="1 2">
    <name type="scientific">Tanacetum coccineum</name>
    <dbReference type="NCBI Taxonomy" id="301880"/>
    <lineage>
        <taxon>Eukaryota</taxon>
        <taxon>Viridiplantae</taxon>
        <taxon>Streptophyta</taxon>
        <taxon>Embryophyta</taxon>
        <taxon>Tracheophyta</taxon>
        <taxon>Spermatophyta</taxon>
        <taxon>Magnoliopsida</taxon>
        <taxon>eudicotyledons</taxon>
        <taxon>Gunneridae</taxon>
        <taxon>Pentapetalae</taxon>
        <taxon>asterids</taxon>
        <taxon>campanulids</taxon>
        <taxon>Asterales</taxon>
        <taxon>Asteraceae</taxon>
        <taxon>Asteroideae</taxon>
        <taxon>Anthemideae</taxon>
        <taxon>Anthemidinae</taxon>
        <taxon>Tanacetum</taxon>
    </lineage>
</organism>
<evidence type="ECO:0000313" key="1">
    <source>
        <dbReference type="EMBL" id="GJT08303.1"/>
    </source>
</evidence>
<name>A0ABQ5B1E4_9ASTR</name>
<keyword evidence="2" id="KW-1185">Reference proteome</keyword>
<dbReference type="PANTHER" id="PTHR33116:SF79">
    <property type="entry name" value="REVERSE TRANSCRIPTASE DOMAIN, ZINC FINGER, CCHC-TYPE-RELATED"/>
    <property type="match status" value="1"/>
</dbReference>
<dbReference type="EMBL" id="BQNB010012818">
    <property type="protein sequence ID" value="GJT08303.1"/>
    <property type="molecule type" value="Genomic_DNA"/>
</dbReference>
<evidence type="ECO:0000313" key="2">
    <source>
        <dbReference type="Proteomes" id="UP001151760"/>
    </source>
</evidence>
<accession>A0ABQ5B1E4</accession>
<dbReference type="PANTHER" id="PTHR33116">
    <property type="entry name" value="REVERSE TRANSCRIPTASE ZINC-BINDING DOMAIN-CONTAINING PROTEIN-RELATED-RELATED"/>
    <property type="match status" value="1"/>
</dbReference>
<reference evidence="1" key="1">
    <citation type="journal article" date="2022" name="Int. J. Mol. Sci.">
        <title>Draft Genome of Tanacetum Coccineum: Genomic Comparison of Closely Related Tanacetum-Family Plants.</title>
        <authorList>
            <person name="Yamashiro T."/>
            <person name="Shiraishi A."/>
            <person name="Nakayama K."/>
            <person name="Satake H."/>
        </authorList>
    </citation>
    <scope>NUCLEOTIDE SEQUENCE</scope>
</reference>
<evidence type="ECO:0008006" key="3">
    <source>
        <dbReference type="Google" id="ProtNLM"/>
    </source>
</evidence>
<reference evidence="1" key="2">
    <citation type="submission" date="2022-01" db="EMBL/GenBank/DDBJ databases">
        <authorList>
            <person name="Yamashiro T."/>
            <person name="Shiraishi A."/>
            <person name="Satake H."/>
            <person name="Nakayama K."/>
        </authorList>
    </citation>
    <scope>NUCLEOTIDE SEQUENCE</scope>
</reference>
<comment type="caution">
    <text evidence="1">The sequence shown here is derived from an EMBL/GenBank/DDBJ whole genome shotgun (WGS) entry which is preliminary data.</text>
</comment>
<sequence length="160" mass="18063">MMDDAIFLGQWNDSNIDTLVHVMECFYRVSGLRINLCKSKIMGIHVDADRIKSSASKLGCLILNTPFLYLGTKVGENMSRVHAWKEFARENIVLVECGYVDVFSYEEWLHLVGISMASGNLNSGVRRHSSYCLVVGWGCPLLKIPFEKDTPSQARIFLIT</sequence>
<dbReference type="Proteomes" id="UP001151760">
    <property type="component" value="Unassembled WGS sequence"/>
</dbReference>
<protein>
    <recommendedName>
        <fullName evidence="3">Reverse transcriptase domain-containing protein</fullName>
    </recommendedName>
</protein>
<gene>
    <name evidence="1" type="ORF">Tco_0842765</name>
</gene>
<proteinExistence type="predicted"/>